<feature type="modified residue" description="4-aspartylphosphate" evidence="4">
    <location>
        <position position="53"/>
    </location>
</feature>
<dbReference type="InterPro" id="IPR000792">
    <property type="entry name" value="Tscrpt_reg_LuxR_C"/>
</dbReference>
<dbReference type="GO" id="GO:0000976">
    <property type="term" value="F:transcription cis-regulatory region binding"/>
    <property type="evidence" value="ECO:0007669"/>
    <property type="project" value="TreeGrafter"/>
</dbReference>
<dbReference type="SUPFAM" id="SSF46894">
    <property type="entry name" value="C-terminal effector domain of the bipartite response regulators"/>
    <property type="match status" value="1"/>
</dbReference>
<dbReference type="SUPFAM" id="SSF52172">
    <property type="entry name" value="CheY-like"/>
    <property type="match status" value="1"/>
</dbReference>
<keyword evidence="3" id="KW-0804">Transcription</keyword>
<protein>
    <submittedName>
        <fullName evidence="8">Response regulator transcription factor</fullName>
    </submittedName>
</protein>
<organism evidence="8 9">
    <name type="scientific">Romeriopsis navalis LEGE 11480</name>
    <dbReference type="NCBI Taxonomy" id="2777977"/>
    <lineage>
        <taxon>Bacteria</taxon>
        <taxon>Bacillati</taxon>
        <taxon>Cyanobacteriota</taxon>
        <taxon>Cyanophyceae</taxon>
        <taxon>Leptolyngbyales</taxon>
        <taxon>Leptolyngbyaceae</taxon>
        <taxon>Romeriopsis</taxon>
        <taxon>Romeriopsis navalis</taxon>
    </lineage>
</organism>
<feature type="compositionally biased region" description="Polar residues" evidence="5">
    <location>
        <begin position="134"/>
        <end position="149"/>
    </location>
</feature>
<evidence type="ECO:0000256" key="2">
    <source>
        <dbReference type="ARBA" id="ARBA00023125"/>
    </source>
</evidence>
<evidence type="ECO:0000259" key="7">
    <source>
        <dbReference type="PROSITE" id="PS50110"/>
    </source>
</evidence>
<dbReference type="EMBL" id="JADEXQ010000052">
    <property type="protein sequence ID" value="MBE9031071.1"/>
    <property type="molecule type" value="Genomic_DNA"/>
</dbReference>
<evidence type="ECO:0000313" key="8">
    <source>
        <dbReference type="EMBL" id="MBE9031071.1"/>
    </source>
</evidence>
<reference evidence="8" key="1">
    <citation type="submission" date="2020-10" db="EMBL/GenBank/DDBJ databases">
        <authorList>
            <person name="Castelo-Branco R."/>
            <person name="Eusebio N."/>
            <person name="Adriana R."/>
            <person name="Vieira A."/>
            <person name="Brugerolle De Fraissinette N."/>
            <person name="Rezende De Castro R."/>
            <person name="Schneider M.P."/>
            <person name="Vasconcelos V."/>
            <person name="Leao P.N."/>
        </authorList>
    </citation>
    <scope>NUCLEOTIDE SEQUENCE</scope>
    <source>
        <strain evidence="8">LEGE 11480</strain>
    </source>
</reference>
<evidence type="ECO:0000256" key="3">
    <source>
        <dbReference type="ARBA" id="ARBA00023163"/>
    </source>
</evidence>
<name>A0A928VM43_9CYAN</name>
<evidence type="ECO:0000256" key="5">
    <source>
        <dbReference type="SAM" id="MobiDB-lite"/>
    </source>
</evidence>
<dbReference type="PROSITE" id="PS50043">
    <property type="entry name" value="HTH_LUXR_2"/>
    <property type="match status" value="1"/>
</dbReference>
<keyword evidence="9" id="KW-1185">Reference proteome</keyword>
<dbReference type="Gene3D" id="1.10.10.10">
    <property type="entry name" value="Winged helix-like DNA-binding domain superfamily/Winged helix DNA-binding domain"/>
    <property type="match status" value="1"/>
</dbReference>
<dbReference type="GO" id="GO:0032993">
    <property type="term" value="C:protein-DNA complex"/>
    <property type="evidence" value="ECO:0007669"/>
    <property type="project" value="TreeGrafter"/>
</dbReference>
<dbReference type="Pfam" id="PF00072">
    <property type="entry name" value="Response_reg"/>
    <property type="match status" value="1"/>
</dbReference>
<evidence type="ECO:0000256" key="4">
    <source>
        <dbReference type="PROSITE-ProRule" id="PRU00169"/>
    </source>
</evidence>
<sequence length="229" mass="25623">MPLTILVADDDLGTRLSVTDYLELNGFVAVAAKNGREALAMVEQCRPHLIVTDIAMPQVDGHAFIRQIRSQPALRLLPVVFLTARDETADRIMGYQLGCDAYLAKPFELAELLAVVRNLLDRAQSVALEMQFSRSQQPANSALQPQSRSPYPREMNPPLEDEIPTPELSPREREVLNLLSSGGSNIQIGKELHLSPRTIEKHVSSLLRKTNMHNRSELVRYAIEHNLVN</sequence>
<accession>A0A928VM43</accession>
<dbReference type="SMART" id="SM00448">
    <property type="entry name" value="REC"/>
    <property type="match status" value="1"/>
</dbReference>
<dbReference type="PROSITE" id="PS50110">
    <property type="entry name" value="RESPONSE_REGULATORY"/>
    <property type="match status" value="1"/>
</dbReference>
<feature type="domain" description="Response regulatory" evidence="7">
    <location>
        <begin position="4"/>
        <end position="120"/>
    </location>
</feature>
<proteinExistence type="predicted"/>
<dbReference type="InterPro" id="IPR001789">
    <property type="entry name" value="Sig_transdc_resp-reg_receiver"/>
</dbReference>
<feature type="domain" description="HTH luxR-type" evidence="6">
    <location>
        <begin position="161"/>
        <end position="226"/>
    </location>
</feature>
<gene>
    <name evidence="8" type="ORF">IQ266_15155</name>
</gene>
<dbReference type="InterPro" id="IPR016032">
    <property type="entry name" value="Sig_transdc_resp-reg_C-effctor"/>
</dbReference>
<dbReference type="CDD" id="cd06170">
    <property type="entry name" value="LuxR_C_like"/>
    <property type="match status" value="1"/>
</dbReference>
<dbReference type="PANTHER" id="PTHR48111:SF67">
    <property type="entry name" value="TRANSCRIPTIONAL REGULATORY PROTEIN TCTD"/>
    <property type="match status" value="1"/>
</dbReference>
<dbReference type="GO" id="GO:0000156">
    <property type="term" value="F:phosphorelay response regulator activity"/>
    <property type="evidence" value="ECO:0007669"/>
    <property type="project" value="TreeGrafter"/>
</dbReference>
<dbReference type="InterPro" id="IPR011006">
    <property type="entry name" value="CheY-like_superfamily"/>
</dbReference>
<keyword evidence="4" id="KW-0597">Phosphoprotein</keyword>
<dbReference type="InterPro" id="IPR039420">
    <property type="entry name" value="WalR-like"/>
</dbReference>
<dbReference type="Proteomes" id="UP000625316">
    <property type="component" value="Unassembled WGS sequence"/>
</dbReference>
<evidence type="ECO:0000259" key="6">
    <source>
        <dbReference type="PROSITE" id="PS50043"/>
    </source>
</evidence>
<dbReference type="PROSITE" id="PS00622">
    <property type="entry name" value="HTH_LUXR_1"/>
    <property type="match status" value="1"/>
</dbReference>
<dbReference type="GO" id="GO:0005829">
    <property type="term" value="C:cytosol"/>
    <property type="evidence" value="ECO:0007669"/>
    <property type="project" value="TreeGrafter"/>
</dbReference>
<dbReference type="AlphaFoldDB" id="A0A928VM43"/>
<comment type="caution">
    <text evidence="8">The sequence shown here is derived from an EMBL/GenBank/DDBJ whole genome shotgun (WGS) entry which is preliminary data.</text>
</comment>
<keyword evidence="2" id="KW-0238">DNA-binding</keyword>
<dbReference type="RefSeq" id="WP_264325900.1">
    <property type="nucleotide sequence ID" value="NZ_JADEXQ010000052.1"/>
</dbReference>
<dbReference type="GO" id="GO:0006355">
    <property type="term" value="P:regulation of DNA-templated transcription"/>
    <property type="evidence" value="ECO:0007669"/>
    <property type="project" value="InterPro"/>
</dbReference>
<dbReference type="SMART" id="SM00421">
    <property type="entry name" value="HTH_LUXR"/>
    <property type="match status" value="1"/>
</dbReference>
<dbReference type="Gene3D" id="3.40.50.2300">
    <property type="match status" value="1"/>
</dbReference>
<feature type="region of interest" description="Disordered" evidence="5">
    <location>
        <begin position="134"/>
        <end position="168"/>
    </location>
</feature>
<keyword evidence="1" id="KW-0805">Transcription regulation</keyword>
<evidence type="ECO:0000256" key="1">
    <source>
        <dbReference type="ARBA" id="ARBA00023015"/>
    </source>
</evidence>
<dbReference type="PRINTS" id="PR00038">
    <property type="entry name" value="HTHLUXR"/>
</dbReference>
<dbReference type="InterPro" id="IPR036388">
    <property type="entry name" value="WH-like_DNA-bd_sf"/>
</dbReference>
<dbReference type="Pfam" id="PF00196">
    <property type="entry name" value="GerE"/>
    <property type="match status" value="1"/>
</dbReference>
<dbReference type="PANTHER" id="PTHR48111">
    <property type="entry name" value="REGULATOR OF RPOS"/>
    <property type="match status" value="1"/>
</dbReference>
<evidence type="ECO:0000313" key="9">
    <source>
        <dbReference type="Proteomes" id="UP000625316"/>
    </source>
</evidence>